<dbReference type="OrthoDB" id="448268at2759"/>
<accession>A0A1Q9CLF8</accession>
<comment type="caution">
    <text evidence="2">The sequence shown here is derived from an EMBL/GenBank/DDBJ whole genome shotgun (WGS) entry which is preliminary data.</text>
</comment>
<name>A0A1Q9CLF8_SYMMI</name>
<feature type="region of interest" description="Disordered" evidence="1">
    <location>
        <begin position="106"/>
        <end position="131"/>
    </location>
</feature>
<evidence type="ECO:0000256" key="1">
    <source>
        <dbReference type="SAM" id="MobiDB-lite"/>
    </source>
</evidence>
<proteinExistence type="predicted"/>
<sequence length="448" mass="49749">MDHAGFYFGAATDEEDGTYRGRLRSGRVSVDVHGPRGASVDRRSSPLGRSIFRQPSPPGRGGSRSSGPRVHGFGFGDSKEPTPLDGDGYGLPAVERVYRQPNYQEAGTFGDYDVDPPPGLPQRERGEAPDTTVQAGALEPETEEKAAGPKDPNPLEVLITGMTQLQQLLLKKGDGLDLETKGLQELPKLAEYCPETGAIDFQDYLYLVEQQIGSIASGAAEWWQKTLEVAQQAYMEYQSLSPVKRLGVKAQLTGELRSERYRRLEKKVAAMLLQSLPKGVRDDLVAYRVQGVHQILYRLMVIFQPGGAQDRAQLLRQLDVADSAATPAEAVVSIRRWYRLLQRASDLGVKLPDESIQTRSLTMIVKRVSEQNSDFKFRLALARTELQVDTRPNQTSVLKYMQHLVAELEQLGSVPKKSSGSMDCHVPQRRAWHGHLSARPLDRFWVSA</sequence>
<protein>
    <submittedName>
        <fullName evidence="2">Uncharacterized protein</fullName>
    </submittedName>
</protein>
<feature type="region of interest" description="Disordered" evidence="1">
    <location>
        <begin position="1"/>
        <end position="85"/>
    </location>
</feature>
<reference evidence="2 3" key="1">
    <citation type="submission" date="2016-02" db="EMBL/GenBank/DDBJ databases">
        <title>Genome analysis of coral dinoflagellate symbionts highlights evolutionary adaptations to a symbiotic lifestyle.</title>
        <authorList>
            <person name="Aranda M."/>
            <person name="Li Y."/>
            <person name="Liew Y.J."/>
            <person name="Baumgarten S."/>
            <person name="Simakov O."/>
            <person name="Wilson M."/>
            <person name="Piel J."/>
            <person name="Ashoor H."/>
            <person name="Bougouffa S."/>
            <person name="Bajic V.B."/>
            <person name="Ryu T."/>
            <person name="Ravasi T."/>
            <person name="Bayer T."/>
            <person name="Micklem G."/>
            <person name="Kim H."/>
            <person name="Bhak J."/>
            <person name="Lajeunesse T.C."/>
            <person name="Voolstra C.R."/>
        </authorList>
    </citation>
    <scope>NUCLEOTIDE SEQUENCE [LARGE SCALE GENOMIC DNA]</scope>
    <source>
        <strain evidence="2 3">CCMP2467</strain>
    </source>
</reference>
<keyword evidence="3" id="KW-1185">Reference proteome</keyword>
<dbReference type="AlphaFoldDB" id="A0A1Q9CLF8"/>
<evidence type="ECO:0000313" key="3">
    <source>
        <dbReference type="Proteomes" id="UP000186817"/>
    </source>
</evidence>
<organism evidence="2 3">
    <name type="scientific">Symbiodinium microadriaticum</name>
    <name type="common">Dinoflagellate</name>
    <name type="synonym">Zooxanthella microadriatica</name>
    <dbReference type="NCBI Taxonomy" id="2951"/>
    <lineage>
        <taxon>Eukaryota</taxon>
        <taxon>Sar</taxon>
        <taxon>Alveolata</taxon>
        <taxon>Dinophyceae</taxon>
        <taxon>Suessiales</taxon>
        <taxon>Symbiodiniaceae</taxon>
        <taxon>Symbiodinium</taxon>
    </lineage>
</organism>
<dbReference type="EMBL" id="LSRX01001094">
    <property type="protein sequence ID" value="OLP83745.1"/>
    <property type="molecule type" value="Genomic_DNA"/>
</dbReference>
<gene>
    <name evidence="2" type="ORF">AK812_SmicGene35450</name>
</gene>
<evidence type="ECO:0000313" key="2">
    <source>
        <dbReference type="EMBL" id="OLP83745.1"/>
    </source>
</evidence>
<dbReference type="Proteomes" id="UP000186817">
    <property type="component" value="Unassembled WGS sequence"/>
</dbReference>